<evidence type="ECO:0000313" key="4">
    <source>
        <dbReference type="Proteomes" id="UP000005561"/>
    </source>
</evidence>
<gene>
    <name evidence="3" type="ORF">BRYFOR_09896</name>
</gene>
<keyword evidence="2" id="KW-0472">Membrane</keyword>
<dbReference type="AlphaFoldDB" id="C6LMJ5"/>
<evidence type="ECO:0000256" key="1">
    <source>
        <dbReference type="SAM" id="MobiDB-lite"/>
    </source>
</evidence>
<dbReference type="STRING" id="168384.SAMN05660368_04240"/>
<evidence type="ECO:0000256" key="2">
    <source>
        <dbReference type="SAM" id="Phobius"/>
    </source>
</evidence>
<sequence length="173" mass="19233">MAAGGIMEENVNKRSWVLYLAIAQLVLAVAVMVYGTVTRKMTGRQSDILIAASLLVFWILSDILEPVVMKRFKDITQEQKTAYIKFLVLDFAGLAGIAYFLYSMGNAGGNGLVGAIIYVITMKPKRDSQDIFYHGVPEEKDETEQETENVLEQTDGEADESEDENVDDPRTLS</sequence>
<protein>
    <submittedName>
        <fullName evidence="3">Uncharacterized protein</fullName>
    </submittedName>
</protein>
<feature type="transmembrane region" description="Helical" evidence="2">
    <location>
        <begin position="16"/>
        <end position="37"/>
    </location>
</feature>
<accession>C6LMJ5</accession>
<feature type="region of interest" description="Disordered" evidence="1">
    <location>
        <begin position="131"/>
        <end position="173"/>
    </location>
</feature>
<reference evidence="3" key="1">
    <citation type="submission" date="2009-07" db="EMBL/GenBank/DDBJ databases">
        <authorList>
            <person name="Weinstock G."/>
            <person name="Sodergren E."/>
            <person name="Clifton S."/>
            <person name="Fulton L."/>
            <person name="Fulton B."/>
            <person name="Courtney L."/>
            <person name="Fronick C."/>
            <person name="Harrison M."/>
            <person name="Strong C."/>
            <person name="Farmer C."/>
            <person name="Delahaunty K."/>
            <person name="Markovic C."/>
            <person name="Hall O."/>
            <person name="Minx P."/>
            <person name="Tomlinson C."/>
            <person name="Mitreva M."/>
            <person name="Nelson J."/>
            <person name="Hou S."/>
            <person name="Wollam A."/>
            <person name="Pepin K.H."/>
            <person name="Johnson M."/>
            <person name="Bhonagiri V."/>
            <person name="Nash W.E."/>
            <person name="Warren W."/>
            <person name="Chinwalla A."/>
            <person name="Mardis E.R."/>
            <person name="Wilson R.K."/>
        </authorList>
    </citation>
    <scope>NUCLEOTIDE SEQUENCE [LARGE SCALE GENOMIC DNA]</scope>
    <source>
        <strain evidence="3">DSM 14469</strain>
    </source>
</reference>
<dbReference type="EMBL" id="ACCL02000046">
    <property type="protein sequence ID" value="EET58147.1"/>
    <property type="molecule type" value="Genomic_DNA"/>
</dbReference>
<dbReference type="eggNOG" id="ENOG502ZTNA">
    <property type="taxonomic scope" value="Bacteria"/>
</dbReference>
<feature type="compositionally biased region" description="Acidic residues" evidence="1">
    <location>
        <begin position="139"/>
        <end position="166"/>
    </location>
</feature>
<evidence type="ECO:0000313" key="3">
    <source>
        <dbReference type="EMBL" id="EET58147.1"/>
    </source>
</evidence>
<comment type="caution">
    <text evidence="3">The sequence shown here is derived from an EMBL/GenBank/DDBJ whole genome shotgun (WGS) entry which is preliminary data.</text>
</comment>
<proteinExistence type="predicted"/>
<keyword evidence="4" id="KW-1185">Reference proteome</keyword>
<name>C6LMJ5_9FIRM</name>
<feature type="transmembrane region" description="Helical" evidence="2">
    <location>
        <begin position="49"/>
        <end position="69"/>
    </location>
</feature>
<keyword evidence="2" id="KW-1133">Transmembrane helix</keyword>
<keyword evidence="2" id="KW-0812">Transmembrane</keyword>
<dbReference type="Proteomes" id="UP000005561">
    <property type="component" value="Unassembled WGS sequence"/>
</dbReference>
<organism evidence="3 4">
    <name type="scientific">Marvinbryantia formatexigens DSM 14469</name>
    <dbReference type="NCBI Taxonomy" id="478749"/>
    <lineage>
        <taxon>Bacteria</taxon>
        <taxon>Bacillati</taxon>
        <taxon>Bacillota</taxon>
        <taxon>Clostridia</taxon>
        <taxon>Lachnospirales</taxon>
        <taxon>Lachnospiraceae</taxon>
        <taxon>Marvinbryantia</taxon>
    </lineage>
</organism>